<evidence type="ECO:0000259" key="9">
    <source>
        <dbReference type="PROSITE" id="PS51782"/>
    </source>
</evidence>
<feature type="compositionally biased region" description="Polar residues" evidence="7">
    <location>
        <begin position="195"/>
        <end position="204"/>
    </location>
</feature>
<dbReference type="RefSeq" id="WP_003778370.1">
    <property type="nucleotide sequence ID" value="NZ_JH992960.1"/>
</dbReference>
<evidence type="ECO:0000256" key="7">
    <source>
        <dbReference type="SAM" id="MobiDB-lite"/>
    </source>
</evidence>
<dbReference type="HOGENOM" id="CLU_851627_0_0_9"/>
<dbReference type="PANTHER" id="PTHR47053:SF1">
    <property type="entry name" value="MUREIN DD-ENDOPEPTIDASE MEPH-RELATED"/>
    <property type="match status" value="1"/>
</dbReference>
<dbReference type="SUPFAM" id="SSF54106">
    <property type="entry name" value="LysM domain"/>
    <property type="match status" value="1"/>
</dbReference>
<dbReference type="SMART" id="SM00257">
    <property type="entry name" value="LysM"/>
    <property type="match status" value="1"/>
</dbReference>
<keyword evidence="4" id="KW-0677">Repeat</keyword>
<evidence type="ECO:0000313" key="11">
    <source>
        <dbReference type="EMBL" id="EKU93192.1"/>
    </source>
</evidence>
<protein>
    <submittedName>
        <fullName evidence="11">Uncharacterized protein</fullName>
    </submittedName>
</protein>
<dbReference type="SUPFAM" id="SSF54001">
    <property type="entry name" value="Cysteine proteinases"/>
    <property type="match status" value="1"/>
</dbReference>
<dbReference type="PROSITE" id="PS51782">
    <property type="entry name" value="LYSM"/>
    <property type="match status" value="1"/>
</dbReference>
<keyword evidence="2" id="KW-0645">Protease</keyword>
<feature type="compositionally biased region" description="Acidic residues" evidence="7">
    <location>
        <begin position="150"/>
        <end position="161"/>
    </location>
</feature>
<feature type="chain" id="PRO_5003929378" evidence="8">
    <location>
        <begin position="31"/>
        <end position="326"/>
    </location>
</feature>
<dbReference type="InterPro" id="IPR036779">
    <property type="entry name" value="LysM_dom_sf"/>
</dbReference>
<dbReference type="OrthoDB" id="1654978at2"/>
<keyword evidence="6" id="KW-0788">Thiol protease</keyword>
<evidence type="ECO:0000256" key="3">
    <source>
        <dbReference type="ARBA" id="ARBA00022729"/>
    </source>
</evidence>
<dbReference type="Proteomes" id="UP000009875">
    <property type="component" value="Unassembled WGS sequence"/>
</dbReference>
<dbReference type="PANTHER" id="PTHR47053">
    <property type="entry name" value="MUREIN DD-ENDOPEPTIDASE MEPH-RELATED"/>
    <property type="match status" value="1"/>
</dbReference>
<evidence type="ECO:0000256" key="4">
    <source>
        <dbReference type="ARBA" id="ARBA00022737"/>
    </source>
</evidence>
<comment type="similarity">
    <text evidence="1">Belongs to the peptidase C40 family.</text>
</comment>
<sequence>MSLKKRLIQAGSGLALAGALTFFGGQQAQAATWTPNTVADIQNVIEEQAANQDGVIKYQFQWGDTLWGVSQATGISLDQLTQINDIQNADLIHVGTTIYLSNDNSVVSVEEENEIRSYDVSEEVVVETETPEDVSEQTEAQEVEPSQEVAGEEAVAEEEPVAEAPAEESTANQESTDQAQGQDYAVENVSYNEPAQADQASQANPEPAPAPASGGVYSIATSQLGAPYAWAGTSPAGFDCSGFVHWVYAQAGRSIPRSTGGLYSAATPVSNPQVGDLVFFGNGGVSHVGIYAGNGQFIGAQTSTGVAHASVHSGYWGPRFIGYGRI</sequence>
<dbReference type="InterPro" id="IPR038765">
    <property type="entry name" value="Papain-like_cys_pep_sf"/>
</dbReference>
<evidence type="ECO:0000256" key="8">
    <source>
        <dbReference type="SAM" id="SignalP"/>
    </source>
</evidence>
<feature type="domain" description="NlpC/P60" evidence="10">
    <location>
        <begin position="210"/>
        <end position="326"/>
    </location>
</feature>
<dbReference type="Gene3D" id="3.90.1720.10">
    <property type="entry name" value="endopeptidase domain like (from Nostoc punctiforme)"/>
    <property type="match status" value="1"/>
</dbReference>
<feature type="signal peptide" evidence="8">
    <location>
        <begin position="1"/>
        <end position="30"/>
    </location>
</feature>
<dbReference type="eggNOG" id="COG0791">
    <property type="taxonomic scope" value="Bacteria"/>
</dbReference>
<keyword evidence="5" id="KW-0378">Hydrolase</keyword>
<evidence type="ECO:0000256" key="2">
    <source>
        <dbReference type="ARBA" id="ARBA00022670"/>
    </source>
</evidence>
<reference evidence="11 12" key="1">
    <citation type="submission" date="2012-09" db="EMBL/GenBank/DDBJ databases">
        <title>The Genome Sequence of Alloiococcus otitis ATCC 51267.</title>
        <authorList>
            <consortium name="The Broad Institute Genome Sequencing Platform"/>
            <person name="Earl A."/>
            <person name="Ward D."/>
            <person name="Feldgarden M."/>
            <person name="Gevers D."/>
            <person name="Huys G."/>
            <person name="Walker B."/>
            <person name="Young S.K."/>
            <person name="Zeng Q."/>
            <person name="Gargeya S."/>
            <person name="Fitzgerald M."/>
            <person name="Haas B."/>
            <person name="Abouelleil A."/>
            <person name="Alvarado L."/>
            <person name="Arachchi H.M."/>
            <person name="Berlin A.M."/>
            <person name="Chapman S.B."/>
            <person name="Goldberg J."/>
            <person name="Griggs A."/>
            <person name="Gujja S."/>
            <person name="Hansen M."/>
            <person name="Howarth C."/>
            <person name="Imamovic A."/>
            <person name="Larimer J."/>
            <person name="McCowen C."/>
            <person name="Montmayeur A."/>
            <person name="Murphy C."/>
            <person name="Neiman D."/>
            <person name="Pearson M."/>
            <person name="Priest M."/>
            <person name="Roberts A."/>
            <person name="Saif S."/>
            <person name="Shea T."/>
            <person name="Sisk P."/>
            <person name="Sykes S."/>
            <person name="Wortman J."/>
            <person name="Nusbaum C."/>
            <person name="Birren B."/>
        </authorList>
    </citation>
    <scope>NUCLEOTIDE SEQUENCE [LARGE SCALE GENOMIC DNA]</scope>
    <source>
        <strain evidence="11 12">ATCC 51267</strain>
    </source>
</reference>
<organism evidence="11 12">
    <name type="scientific">Alloiococcus otitis ATCC 51267</name>
    <dbReference type="NCBI Taxonomy" id="883081"/>
    <lineage>
        <taxon>Bacteria</taxon>
        <taxon>Bacillati</taxon>
        <taxon>Bacillota</taxon>
        <taxon>Bacilli</taxon>
        <taxon>Lactobacillales</taxon>
        <taxon>Carnobacteriaceae</taxon>
        <taxon>Alloiococcus</taxon>
    </lineage>
</organism>
<gene>
    <name evidence="11" type="ORF">HMPREF9698_01353</name>
</gene>
<dbReference type="Pfam" id="PF00877">
    <property type="entry name" value="NLPC_P60"/>
    <property type="match status" value="1"/>
</dbReference>
<dbReference type="InterPro" id="IPR018392">
    <property type="entry name" value="LysM"/>
</dbReference>
<dbReference type="GO" id="GO:0006508">
    <property type="term" value="P:proteolysis"/>
    <property type="evidence" value="ECO:0007669"/>
    <property type="project" value="UniProtKB-KW"/>
</dbReference>
<dbReference type="EMBL" id="AGXA01000022">
    <property type="protein sequence ID" value="EKU93192.1"/>
    <property type="molecule type" value="Genomic_DNA"/>
</dbReference>
<feature type="region of interest" description="Disordered" evidence="7">
    <location>
        <begin position="118"/>
        <end position="179"/>
    </location>
</feature>
<dbReference type="InterPro" id="IPR051202">
    <property type="entry name" value="Peptidase_C40"/>
</dbReference>
<feature type="compositionally biased region" description="Acidic residues" evidence="7">
    <location>
        <begin position="120"/>
        <end position="142"/>
    </location>
</feature>
<feature type="region of interest" description="Disordered" evidence="7">
    <location>
        <begin position="195"/>
        <end position="214"/>
    </location>
</feature>
<evidence type="ECO:0000256" key="6">
    <source>
        <dbReference type="ARBA" id="ARBA00022807"/>
    </source>
</evidence>
<dbReference type="InterPro" id="IPR000064">
    <property type="entry name" value="NLP_P60_dom"/>
</dbReference>
<comment type="caution">
    <text evidence="11">The sequence shown here is derived from an EMBL/GenBank/DDBJ whole genome shotgun (WGS) entry which is preliminary data.</text>
</comment>
<keyword evidence="12" id="KW-1185">Reference proteome</keyword>
<evidence type="ECO:0000313" key="12">
    <source>
        <dbReference type="Proteomes" id="UP000009875"/>
    </source>
</evidence>
<evidence type="ECO:0000259" key="10">
    <source>
        <dbReference type="PROSITE" id="PS51935"/>
    </source>
</evidence>
<dbReference type="GO" id="GO:0008234">
    <property type="term" value="F:cysteine-type peptidase activity"/>
    <property type="evidence" value="ECO:0007669"/>
    <property type="project" value="UniProtKB-KW"/>
</dbReference>
<name>K9EQG9_9LACT</name>
<dbReference type="Pfam" id="PF01476">
    <property type="entry name" value="LysM"/>
    <property type="match status" value="1"/>
</dbReference>
<evidence type="ECO:0000256" key="1">
    <source>
        <dbReference type="ARBA" id="ARBA00007074"/>
    </source>
</evidence>
<dbReference type="STRING" id="883081.HMPREF9698_01353"/>
<feature type="compositionally biased region" description="Polar residues" evidence="7">
    <location>
        <begin position="169"/>
        <end position="179"/>
    </location>
</feature>
<feature type="domain" description="LysM" evidence="9">
    <location>
        <begin position="56"/>
        <end position="100"/>
    </location>
</feature>
<evidence type="ECO:0000256" key="5">
    <source>
        <dbReference type="ARBA" id="ARBA00022801"/>
    </source>
</evidence>
<dbReference type="CDD" id="cd00118">
    <property type="entry name" value="LysM"/>
    <property type="match status" value="1"/>
</dbReference>
<proteinExistence type="inferred from homology"/>
<dbReference type="AlphaFoldDB" id="K9EQG9"/>
<keyword evidence="3 8" id="KW-0732">Signal</keyword>
<accession>K9EQG9</accession>
<dbReference type="Gene3D" id="3.10.350.10">
    <property type="entry name" value="LysM domain"/>
    <property type="match status" value="1"/>
</dbReference>
<dbReference type="PROSITE" id="PS51935">
    <property type="entry name" value="NLPC_P60"/>
    <property type="match status" value="1"/>
</dbReference>